<dbReference type="InterPro" id="IPR003593">
    <property type="entry name" value="AAA+_ATPase"/>
</dbReference>
<dbReference type="OrthoDB" id="5957391at2759"/>
<keyword evidence="6" id="KW-0813">Transport</keyword>
<feature type="transmembrane region" description="Helical" evidence="15">
    <location>
        <begin position="565"/>
        <end position="582"/>
    </location>
</feature>
<feature type="transmembrane region" description="Helical" evidence="15">
    <location>
        <begin position="313"/>
        <end position="331"/>
    </location>
</feature>
<organism evidence="18 19">
    <name type="scientific">Thanatephorus cucumeris (strain AG1-IB / isolate 7/3/14)</name>
    <name type="common">Lettuce bottom rot fungus</name>
    <name type="synonym">Rhizoctonia solani</name>
    <dbReference type="NCBI Taxonomy" id="1108050"/>
    <lineage>
        <taxon>Eukaryota</taxon>
        <taxon>Fungi</taxon>
        <taxon>Dikarya</taxon>
        <taxon>Basidiomycota</taxon>
        <taxon>Agaricomycotina</taxon>
        <taxon>Agaricomycetes</taxon>
        <taxon>Cantharellales</taxon>
        <taxon>Ceratobasidiaceae</taxon>
        <taxon>Rhizoctonia</taxon>
        <taxon>Rhizoctonia solani AG-1</taxon>
    </lineage>
</organism>
<dbReference type="Pfam" id="PF00005">
    <property type="entry name" value="ABC_tran"/>
    <property type="match status" value="1"/>
</dbReference>
<evidence type="ECO:0000256" key="1">
    <source>
        <dbReference type="ARBA" id="ARBA00004141"/>
    </source>
</evidence>
<keyword evidence="19" id="KW-1185">Reference proteome</keyword>
<dbReference type="InterPro" id="IPR016195">
    <property type="entry name" value="Pol/histidinol_Pase-like"/>
</dbReference>
<comment type="similarity">
    <text evidence="3">Belongs to the ABC transporter superfamily. ABCB family. Mitochondrial peptide exporter (TC 3.A.1.212) subfamily.</text>
</comment>
<dbReference type="PANTHER" id="PTHR43394:SF1">
    <property type="entry name" value="ATP-BINDING CASSETTE SUB-FAMILY B MEMBER 10, MITOCHONDRIAL"/>
    <property type="match status" value="1"/>
</dbReference>
<evidence type="ECO:0000313" key="18">
    <source>
        <dbReference type="EMBL" id="CEL63595.1"/>
    </source>
</evidence>
<dbReference type="GO" id="GO:0000105">
    <property type="term" value="P:L-histidine biosynthetic process"/>
    <property type="evidence" value="ECO:0007669"/>
    <property type="project" value="UniProtKB-UniPathway"/>
</dbReference>
<feature type="transmembrane region" description="Helical" evidence="15">
    <location>
        <begin position="667"/>
        <end position="689"/>
    </location>
</feature>
<dbReference type="PROSITE" id="PS50929">
    <property type="entry name" value="ABC_TM1F"/>
    <property type="match status" value="1"/>
</dbReference>
<dbReference type="FunFam" id="1.20.1560.10:FF:000058">
    <property type="entry name" value="ABC transporter B family member 25"/>
    <property type="match status" value="1"/>
</dbReference>
<feature type="domain" description="ABC transporter" evidence="16">
    <location>
        <begin position="764"/>
        <end position="1000"/>
    </location>
</feature>
<reference evidence="18 19" key="1">
    <citation type="submission" date="2014-11" db="EMBL/GenBank/DDBJ databases">
        <authorList>
            <person name="Wibberg Daniel"/>
        </authorList>
    </citation>
    <scope>NUCLEOTIDE SEQUENCE [LARGE SCALE GENOMIC DNA]</scope>
    <source>
        <strain evidence="18">Rhizoctonia solani AG1-IB 7/3/14</strain>
    </source>
</reference>
<evidence type="ECO:0000256" key="14">
    <source>
        <dbReference type="ARBA" id="ARBA00049158"/>
    </source>
</evidence>
<comment type="similarity">
    <text evidence="4">Belongs to the PHP hydrolase family. HisK subfamily.</text>
</comment>
<evidence type="ECO:0000256" key="13">
    <source>
        <dbReference type="ARBA" id="ARBA00023136"/>
    </source>
</evidence>
<gene>
    <name evidence="18" type="ORF">RSOLAG1IB_10883</name>
</gene>
<comment type="catalytic activity">
    <reaction evidence="14">
        <text>L-histidinol phosphate + H2O = L-histidinol + phosphate</text>
        <dbReference type="Rhea" id="RHEA:14465"/>
        <dbReference type="ChEBI" id="CHEBI:15377"/>
        <dbReference type="ChEBI" id="CHEBI:43474"/>
        <dbReference type="ChEBI" id="CHEBI:57699"/>
        <dbReference type="ChEBI" id="CHEBI:57980"/>
        <dbReference type="EC" id="3.1.3.15"/>
    </reaction>
</comment>
<dbReference type="InterPro" id="IPR017871">
    <property type="entry name" value="ABC_transporter-like_CS"/>
</dbReference>
<dbReference type="InterPro" id="IPR027417">
    <property type="entry name" value="P-loop_NTPase"/>
</dbReference>
<dbReference type="GO" id="GO:0015421">
    <property type="term" value="F:ABC-type oligopeptide transporter activity"/>
    <property type="evidence" value="ECO:0007669"/>
    <property type="project" value="TreeGrafter"/>
</dbReference>
<keyword evidence="9" id="KW-0547">Nucleotide-binding</keyword>
<dbReference type="GO" id="GO:0090374">
    <property type="term" value="P:oligopeptide export from mitochondrion"/>
    <property type="evidence" value="ECO:0007669"/>
    <property type="project" value="TreeGrafter"/>
</dbReference>
<dbReference type="InterPro" id="IPR011527">
    <property type="entry name" value="ABC1_TM_dom"/>
</dbReference>
<accession>A0A0B7G0Y2</accession>
<dbReference type="GO" id="GO:0016887">
    <property type="term" value="F:ATP hydrolysis activity"/>
    <property type="evidence" value="ECO:0007669"/>
    <property type="project" value="InterPro"/>
</dbReference>
<dbReference type="GO" id="GO:0005743">
    <property type="term" value="C:mitochondrial inner membrane"/>
    <property type="evidence" value="ECO:0007669"/>
    <property type="project" value="TreeGrafter"/>
</dbReference>
<dbReference type="InterPro" id="IPR036640">
    <property type="entry name" value="ABC1_TM_sf"/>
</dbReference>
<comment type="subcellular location">
    <subcellularLocation>
        <location evidence="1">Membrane</location>
        <topology evidence="1">Multi-pass membrane protein</topology>
    </subcellularLocation>
</comment>
<dbReference type="InterPro" id="IPR039421">
    <property type="entry name" value="Type_1_exporter"/>
</dbReference>
<keyword evidence="11 15" id="KW-1133">Transmembrane helix</keyword>
<dbReference type="Pfam" id="PF02811">
    <property type="entry name" value="PHP"/>
    <property type="match status" value="1"/>
</dbReference>
<evidence type="ECO:0000259" key="17">
    <source>
        <dbReference type="PROSITE" id="PS50929"/>
    </source>
</evidence>
<evidence type="ECO:0000256" key="6">
    <source>
        <dbReference type="ARBA" id="ARBA00022448"/>
    </source>
</evidence>
<feature type="domain" description="ABC transmembrane type-1" evidence="17">
    <location>
        <begin position="440"/>
        <end position="729"/>
    </location>
</feature>
<keyword evidence="12" id="KW-0368">Histidine biosynthesis</keyword>
<dbReference type="Gene3D" id="3.40.50.300">
    <property type="entry name" value="P-loop containing nucleotide triphosphate hydrolases"/>
    <property type="match status" value="1"/>
</dbReference>
<dbReference type="GO" id="GO:0004401">
    <property type="term" value="F:histidinol-phosphatase activity"/>
    <property type="evidence" value="ECO:0007669"/>
    <property type="project" value="UniProtKB-EC"/>
</dbReference>
<evidence type="ECO:0000256" key="2">
    <source>
        <dbReference type="ARBA" id="ARBA00004970"/>
    </source>
</evidence>
<keyword evidence="10" id="KW-0067">ATP-binding</keyword>
<dbReference type="SUPFAM" id="SSF89550">
    <property type="entry name" value="PHP domain-like"/>
    <property type="match status" value="1"/>
</dbReference>
<dbReference type="FunFam" id="3.40.50.300:FF:000218">
    <property type="entry name" value="Multidrug ABC transporter ATP-binding protein"/>
    <property type="match status" value="1"/>
</dbReference>
<dbReference type="Gene3D" id="1.20.1560.10">
    <property type="entry name" value="ABC transporter type 1, transmembrane domain"/>
    <property type="match status" value="1"/>
</dbReference>
<dbReference type="PROSITE" id="PS50893">
    <property type="entry name" value="ABC_TRANSPORTER_2"/>
    <property type="match status" value="1"/>
</dbReference>
<dbReference type="CDD" id="cd18573">
    <property type="entry name" value="ABC_6TM_ABCB10_like"/>
    <property type="match status" value="1"/>
</dbReference>
<evidence type="ECO:0000256" key="10">
    <source>
        <dbReference type="ARBA" id="ARBA00022840"/>
    </source>
</evidence>
<evidence type="ECO:0000256" key="11">
    <source>
        <dbReference type="ARBA" id="ARBA00022989"/>
    </source>
</evidence>
<evidence type="ECO:0000256" key="4">
    <source>
        <dbReference type="ARBA" id="ARBA00009152"/>
    </source>
</evidence>
<dbReference type="GO" id="GO:0005524">
    <property type="term" value="F:ATP binding"/>
    <property type="evidence" value="ECO:0007669"/>
    <property type="project" value="UniProtKB-KW"/>
</dbReference>
<name>A0A0B7G0Y2_THACB</name>
<keyword evidence="13 15" id="KW-0472">Membrane</keyword>
<dbReference type="UniPathway" id="UPA00031">
    <property type="reaction ID" value="UER00013"/>
</dbReference>
<evidence type="ECO:0000256" key="9">
    <source>
        <dbReference type="ARBA" id="ARBA00022741"/>
    </source>
</evidence>
<dbReference type="InterPro" id="IPR010140">
    <property type="entry name" value="Histidinol_P_phosphatase_HisJ"/>
</dbReference>
<evidence type="ECO:0000256" key="12">
    <source>
        <dbReference type="ARBA" id="ARBA00023102"/>
    </source>
</evidence>
<keyword evidence="8 15" id="KW-0812">Transmembrane</keyword>
<evidence type="ECO:0000259" key="16">
    <source>
        <dbReference type="PROSITE" id="PS50893"/>
    </source>
</evidence>
<dbReference type="Gene3D" id="3.20.20.140">
    <property type="entry name" value="Metal-dependent hydrolases"/>
    <property type="match status" value="1"/>
</dbReference>
<evidence type="ECO:0000256" key="7">
    <source>
        <dbReference type="ARBA" id="ARBA00022605"/>
    </source>
</evidence>
<dbReference type="EC" id="3.1.3.15" evidence="5"/>
<dbReference type="NCBIfam" id="TIGR01856">
    <property type="entry name" value="hisJ_fam"/>
    <property type="match status" value="1"/>
</dbReference>
<evidence type="ECO:0000256" key="8">
    <source>
        <dbReference type="ARBA" id="ARBA00022692"/>
    </source>
</evidence>
<feature type="transmembrane region" description="Helical" evidence="15">
    <location>
        <begin position="709"/>
        <end position="728"/>
    </location>
</feature>
<dbReference type="InterPro" id="IPR003439">
    <property type="entry name" value="ABC_transporter-like_ATP-bd"/>
</dbReference>
<feature type="transmembrane region" description="Helical" evidence="15">
    <location>
        <begin position="588"/>
        <end position="607"/>
    </location>
</feature>
<evidence type="ECO:0000256" key="3">
    <source>
        <dbReference type="ARBA" id="ARBA00005580"/>
    </source>
</evidence>
<dbReference type="STRING" id="1108050.A0A0B7G0Y2"/>
<dbReference type="SUPFAM" id="SSF52540">
    <property type="entry name" value="P-loop containing nucleoside triphosphate hydrolases"/>
    <property type="match status" value="1"/>
</dbReference>
<feature type="transmembrane region" description="Helical" evidence="15">
    <location>
        <begin position="480"/>
        <end position="499"/>
    </location>
</feature>
<proteinExistence type="inferred from homology"/>
<dbReference type="PANTHER" id="PTHR43394">
    <property type="entry name" value="ATP-DEPENDENT PERMEASE MDL1, MITOCHONDRIAL"/>
    <property type="match status" value="1"/>
</dbReference>
<dbReference type="Proteomes" id="UP000059188">
    <property type="component" value="Unassembled WGS sequence"/>
</dbReference>
<dbReference type="Pfam" id="PF00664">
    <property type="entry name" value="ABC_membrane"/>
    <property type="match status" value="1"/>
</dbReference>
<feature type="transmembrane region" description="Helical" evidence="15">
    <location>
        <begin position="439"/>
        <end position="460"/>
    </location>
</feature>
<evidence type="ECO:0000256" key="15">
    <source>
        <dbReference type="SAM" id="Phobius"/>
    </source>
</evidence>
<keyword evidence="7" id="KW-0028">Amino-acid biosynthesis</keyword>
<dbReference type="EMBL" id="LN679186">
    <property type="protein sequence ID" value="CEL63595.1"/>
    <property type="molecule type" value="Genomic_DNA"/>
</dbReference>
<evidence type="ECO:0000313" key="19">
    <source>
        <dbReference type="Proteomes" id="UP000059188"/>
    </source>
</evidence>
<dbReference type="SUPFAM" id="SSF90123">
    <property type="entry name" value="ABC transporter transmembrane region"/>
    <property type="match status" value="1"/>
</dbReference>
<comment type="pathway">
    <text evidence="2">Amino-acid biosynthesis; L-histidine biosynthesis; L-histidine from 5-phospho-alpha-D-ribose 1-diphosphate: step 8/9.</text>
</comment>
<protein>
    <recommendedName>
        <fullName evidence="5">histidinol-phosphatase</fullName>
        <ecNumber evidence="5">3.1.3.15</ecNumber>
    </recommendedName>
</protein>
<dbReference type="SMART" id="SM00382">
    <property type="entry name" value="AAA"/>
    <property type="match status" value="1"/>
</dbReference>
<dbReference type="CDD" id="cd12110">
    <property type="entry name" value="PHP_HisPPase_Hisj_like"/>
    <property type="match status" value="1"/>
</dbReference>
<evidence type="ECO:0000256" key="5">
    <source>
        <dbReference type="ARBA" id="ARBA00013085"/>
    </source>
</evidence>
<sequence length="1006" mass="109544">MKASHHSHSGQFCKHAAGSLEDVVKAAIDRGFDVFGLTEHVPRYRTEDLYPEEVEITPSDLLRTFDEFILEAHRLKALYAKQITLLVGLETDYITDNDLDQLEILIARHGDRIEYVVGSVHHCNGIPIDFDKPTFERAVASFADSSAIEIENSNPGQAQIAFLNEYLDAQLRLMQRISPEVIGHFDLCRLYTPNLSFESVWQKVERNIQYAVSYGAVFELNAAAFRKGWDCAYPGRDIVKLIQSMNGTFVLSDDSHGPAAVGLNYDRLYAYINEMHISRIAVLKDAEGKNRAGRILEPVIGIQSKFDTITSTSMTLGIAVMVPAGAARCIWRAPLVARPSMPYLSPTIVVPSYSSRLHHIARSGLLSSNERQHARNYRITPNSTLKCVNFPRFLSFTSHRPAAGVAISKLVPAPLRADPNQAANLRQLFALAKPEKTTLLTAFGLLLISSSVTMSVPLTFGKLIDFFSHGAQPGTLPISVTPATAGVVLLALFTLGAAANAGRVILMRSASARIVARLRKATYSSALRQDIEFLERSAGPGDVVSRLNADTYIVGDSLTGNLSDGVRAIVTASIGLSLMFYLSPTLTALMLAIVPPVSLGAFAYGRYLKRLSNRTQEGLGDMTKVANEALSAVRTVQAFTAAPREEARFAAKVEHVQDLAIKEARAAAMFFGATGWSGNVVVLGLLAYGGSLVSRGQISVGDLTSLLMYTAYVGGSLSMLSSFFSSLMKGLGASERVFQLLGRKPEIRGDSGTVFDIARDYGNIEFKNVSFAYPSRPGAEILRGFSMKIEGKGDSVAIVGKSGSGKSSVQSLLFRFYDPHSGKILVNGKEIHNYSVESWRSAIAIVPQDPVLFTGTIAENISYGHATASQSDIEEAARLANCDFVWEMPDKFHTKIGRDSLSGGQRQRIAIARALLKKPALLCLDEATSALDALSELRVNEAIERILQSQETSTLIVAHRLSTISRAGRIVVLEGGRVTEEGKYHELVADPDSRFRVLMASQLEAL</sequence>
<dbReference type="AlphaFoldDB" id="A0A0B7G0Y2"/>
<dbReference type="PROSITE" id="PS00211">
    <property type="entry name" value="ABC_TRANSPORTER_1"/>
    <property type="match status" value="1"/>
</dbReference>
<dbReference type="InterPro" id="IPR004013">
    <property type="entry name" value="PHP_dom"/>
</dbReference>